<accession>A0A506Y3B2</accession>
<feature type="transmembrane region" description="Helical" evidence="2">
    <location>
        <begin position="38"/>
        <end position="59"/>
    </location>
</feature>
<dbReference type="EMBL" id="VHQG01000002">
    <property type="protein sequence ID" value="TPW76413.1"/>
    <property type="molecule type" value="Genomic_DNA"/>
</dbReference>
<dbReference type="AlphaFoldDB" id="A0A506Y3B2"/>
<protein>
    <submittedName>
        <fullName evidence="3">Uncharacterized protein</fullName>
    </submittedName>
</protein>
<evidence type="ECO:0000313" key="4">
    <source>
        <dbReference type="Proteomes" id="UP000316252"/>
    </source>
</evidence>
<feature type="region of interest" description="Disordered" evidence="1">
    <location>
        <begin position="1"/>
        <end position="33"/>
    </location>
</feature>
<sequence>MSEDPTPPVDPAERPAAQPPRPGATASAASPRRRLRTIALSLLGGGAALALAVGGVTALTSARGGGSSTAGSPASASPKSSTAPSASASAAPTGPATAPDVDAVLADLVSAGAKGAAAPDTGTDRVDAIMTGALLEEFANDQQELAAFGWTRTGSPQIVSSAVLSSDLTASPAQVVVRACVDVAQVQTLDSAGTPIPTDPTVTPRSLSDFTLLDIGGRWLVADRTYPDNPQC</sequence>
<feature type="compositionally biased region" description="Pro residues" evidence="1">
    <location>
        <begin position="1"/>
        <end position="10"/>
    </location>
</feature>
<evidence type="ECO:0000256" key="1">
    <source>
        <dbReference type="SAM" id="MobiDB-lite"/>
    </source>
</evidence>
<dbReference type="Proteomes" id="UP000316252">
    <property type="component" value="Unassembled WGS sequence"/>
</dbReference>
<gene>
    <name evidence="3" type="ORF">FJ657_11620</name>
</gene>
<dbReference type="OrthoDB" id="5122374at2"/>
<organism evidence="3 4">
    <name type="scientific">Schumannella soli</name>
    <dbReference type="NCBI Taxonomy" id="2590779"/>
    <lineage>
        <taxon>Bacteria</taxon>
        <taxon>Bacillati</taxon>
        <taxon>Actinomycetota</taxon>
        <taxon>Actinomycetes</taxon>
        <taxon>Micrococcales</taxon>
        <taxon>Microbacteriaceae</taxon>
        <taxon>Schumannella</taxon>
    </lineage>
</organism>
<keyword evidence="2" id="KW-0472">Membrane</keyword>
<keyword evidence="4" id="KW-1185">Reference proteome</keyword>
<keyword evidence="2" id="KW-0812">Transmembrane</keyword>
<proteinExistence type="predicted"/>
<name>A0A506Y3B2_9MICO</name>
<evidence type="ECO:0000313" key="3">
    <source>
        <dbReference type="EMBL" id="TPW76413.1"/>
    </source>
</evidence>
<feature type="compositionally biased region" description="Low complexity" evidence="1">
    <location>
        <begin position="69"/>
        <end position="97"/>
    </location>
</feature>
<evidence type="ECO:0000256" key="2">
    <source>
        <dbReference type="SAM" id="Phobius"/>
    </source>
</evidence>
<feature type="region of interest" description="Disordered" evidence="1">
    <location>
        <begin position="61"/>
        <end position="97"/>
    </location>
</feature>
<dbReference type="RefSeq" id="WP_141163769.1">
    <property type="nucleotide sequence ID" value="NZ_VHQG01000002.1"/>
</dbReference>
<comment type="caution">
    <text evidence="3">The sequence shown here is derived from an EMBL/GenBank/DDBJ whole genome shotgun (WGS) entry which is preliminary data.</text>
</comment>
<reference evidence="3 4" key="1">
    <citation type="submission" date="2019-06" db="EMBL/GenBank/DDBJ databases">
        <authorList>
            <person name="Li F."/>
        </authorList>
    </citation>
    <scope>NUCLEOTIDE SEQUENCE [LARGE SCALE GENOMIC DNA]</scope>
    <source>
        <strain evidence="3 4">10F1D-1</strain>
    </source>
</reference>
<keyword evidence="2" id="KW-1133">Transmembrane helix</keyword>